<dbReference type="InterPro" id="IPR050665">
    <property type="entry name" value="Cytochrome_P450_Monooxygen"/>
</dbReference>
<dbReference type="GO" id="GO:0020037">
    <property type="term" value="F:heme binding"/>
    <property type="evidence" value="ECO:0007669"/>
    <property type="project" value="InterPro"/>
</dbReference>
<keyword evidence="9" id="KW-0503">Monooxygenase</keyword>
<evidence type="ECO:0000256" key="6">
    <source>
        <dbReference type="ARBA" id="ARBA00022989"/>
    </source>
</evidence>
<dbReference type="GO" id="GO:0005506">
    <property type="term" value="F:iron ion binding"/>
    <property type="evidence" value="ECO:0007669"/>
    <property type="project" value="InterPro"/>
</dbReference>
<dbReference type="STRING" id="218851.A0A2G5DPT9"/>
<dbReference type="InterPro" id="IPR036396">
    <property type="entry name" value="Cyt_P450_sf"/>
</dbReference>
<keyword evidence="5" id="KW-0479">Metal-binding</keyword>
<evidence type="ECO:0000256" key="5">
    <source>
        <dbReference type="ARBA" id="ARBA00022723"/>
    </source>
</evidence>
<dbReference type="Gene3D" id="1.10.630.10">
    <property type="entry name" value="Cytochrome P450"/>
    <property type="match status" value="1"/>
</dbReference>
<dbReference type="GO" id="GO:0016020">
    <property type="term" value="C:membrane"/>
    <property type="evidence" value="ECO:0007669"/>
    <property type="project" value="UniProtKB-SubCell"/>
</dbReference>
<dbReference type="OrthoDB" id="1470350at2759"/>
<evidence type="ECO:0000256" key="10">
    <source>
        <dbReference type="ARBA" id="ARBA00023136"/>
    </source>
</evidence>
<dbReference type="EMBL" id="KZ305033">
    <property type="protein sequence ID" value="PIA45523.1"/>
    <property type="molecule type" value="Genomic_DNA"/>
</dbReference>
<dbReference type="PANTHER" id="PTHR24282:SF255">
    <property type="entry name" value="CYTOCHROME P450 72A11-RELATED"/>
    <property type="match status" value="1"/>
</dbReference>
<dbReference type="GO" id="GO:0004497">
    <property type="term" value="F:monooxygenase activity"/>
    <property type="evidence" value="ECO:0007669"/>
    <property type="project" value="UniProtKB-KW"/>
</dbReference>
<comment type="subcellular location">
    <subcellularLocation>
        <location evidence="1">Membrane</location>
    </subcellularLocation>
</comment>
<proteinExistence type="inferred from homology"/>
<reference evidence="11 12" key="1">
    <citation type="submission" date="2017-09" db="EMBL/GenBank/DDBJ databases">
        <title>WGS assembly of Aquilegia coerulea Goldsmith.</title>
        <authorList>
            <person name="Hodges S."/>
            <person name="Kramer E."/>
            <person name="Nordborg M."/>
            <person name="Tomkins J."/>
            <person name="Borevitz J."/>
            <person name="Derieg N."/>
            <person name="Yan J."/>
            <person name="Mihaltcheva S."/>
            <person name="Hayes R.D."/>
            <person name="Rokhsar D."/>
        </authorList>
    </citation>
    <scope>NUCLEOTIDE SEQUENCE [LARGE SCALE GENOMIC DNA]</scope>
    <source>
        <strain evidence="12">cv. Goldsmith</strain>
    </source>
</reference>
<keyword evidence="3" id="KW-0349">Heme</keyword>
<evidence type="ECO:0000256" key="7">
    <source>
        <dbReference type="ARBA" id="ARBA00023002"/>
    </source>
</evidence>
<dbReference type="SUPFAM" id="SSF48264">
    <property type="entry name" value="Cytochrome P450"/>
    <property type="match status" value="1"/>
</dbReference>
<dbReference type="AlphaFoldDB" id="A0A2G5DPT9"/>
<sequence length="156" mass="17637">MIIYEVLRLYSPIAVITRAANNEVKLGEVYIPSEVEIGLPTLLLHHSHELWGEDAEEFNPERFSDGVLKATKNQFSFIPFGGVQAKMALAMILQNFSFQLSPAYIHAPCTDLTLQPQQQHGAQLILQKFDYFVCTAETIALEQLSAKYPREPNTDR</sequence>
<dbReference type="Proteomes" id="UP000230069">
    <property type="component" value="Unassembled WGS sequence"/>
</dbReference>
<organism evidence="11 12">
    <name type="scientific">Aquilegia coerulea</name>
    <name type="common">Rocky mountain columbine</name>
    <dbReference type="NCBI Taxonomy" id="218851"/>
    <lineage>
        <taxon>Eukaryota</taxon>
        <taxon>Viridiplantae</taxon>
        <taxon>Streptophyta</taxon>
        <taxon>Embryophyta</taxon>
        <taxon>Tracheophyta</taxon>
        <taxon>Spermatophyta</taxon>
        <taxon>Magnoliopsida</taxon>
        <taxon>Ranunculales</taxon>
        <taxon>Ranunculaceae</taxon>
        <taxon>Thalictroideae</taxon>
        <taxon>Aquilegia</taxon>
    </lineage>
</organism>
<evidence type="ECO:0000256" key="1">
    <source>
        <dbReference type="ARBA" id="ARBA00004370"/>
    </source>
</evidence>
<keyword evidence="8" id="KW-0408">Iron</keyword>
<comment type="similarity">
    <text evidence="2">Belongs to the cytochrome P450 family.</text>
</comment>
<keyword evidence="10" id="KW-0472">Membrane</keyword>
<evidence type="ECO:0000256" key="8">
    <source>
        <dbReference type="ARBA" id="ARBA00023004"/>
    </source>
</evidence>
<protein>
    <submittedName>
        <fullName evidence="11">Uncharacterized protein</fullName>
    </submittedName>
</protein>
<evidence type="ECO:0000256" key="9">
    <source>
        <dbReference type="ARBA" id="ARBA00023033"/>
    </source>
</evidence>
<keyword evidence="12" id="KW-1185">Reference proteome</keyword>
<evidence type="ECO:0000313" key="12">
    <source>
        <dbReference type="Proteomes" id="UP000230069"/>
    </source>
</evidence>
<name>A0A2G5DPT9_AQUCA</name>
<dbReference type="InParanoid" id="A0A2G5DPT9"/>
<gene>
    <name evidence="11" type="ORF">AQUCO_01600006v1</name>
</gene>
<evidence type="ECO:0000256" key="3">
    <source>
        <dbReference type="ARBA" id="ARBA00022617"/>
    </source>
</evidence>
<keyword evidence="6" id="KW-1133">Transmembrane helix</keyword>
<evidence type="ECO:0000256" key="4">
    <source>
        <dbReference type="ARBA" id="ARBA00022692"/>
    </source>
</evidence>
<keyword evidence="7" id="KW-0560">Oxidoreductase</keyword>
<evidence type="ECO:0000313" key="11">
    <source>
        <dbReference type="EMBL" id="PIA45523.1"/>
    </source>
</evidence>
<dbReference type="Pfam" id="PF00067">
    <property type="entry name" value="p450"/>
    <property type="match status" value="1"/>
</dbReference>
<keyword evidence="4" id="KW-0812">Transmembrane</keyword>
<accession>A0A2G5DPT9</accession>
<dbReference type="InterPro" id="IPR001128">
    <property type="entry name" value="Cyt_P450"/>
</dbReference>
<dbReference type="PANTHER" id="PTHR24282">
    <property type="entry name" value="CYTOCHROME P450 FAMILY MEMBER"/>
    <property type="match status" value="1"/>
</dbReference>
<dbReference type="GO" id="GO:0016705">
    <property type="term" value="F:oxidoreductase activity, acting on paired donors, with incorporation or reduction of molecular oxygen"/>
    <property type="evidence" value="ECO:0007669"/>
    <property type="project" value="InterPro"/>
</dbReference>
<evidence type="ECO:0000256" key="2">
    <source>
        <dbReference type="ARBA" id="ARBA00010617"/>
    </source>
</evidence>
<dbReference type="GO" id="GO:0044550">
    <property type="term" value="P:secondary metabolite biosynthetic process"/>
    <property type="evidence" value="ECO:0007669"/>
    <property type="project" value="UniProtKB-ARBA"/>
</dbReference>